<keyword evidence="10" id="KW-1133">Transmembrane helix</keyword>
<feature type="transmembrane region" description="Helical" evidence="10">
    <location>
        <begin position="35"/>
        <end position="59"/>
    </location>
</feature>
<evidence type="ECO:0000313" key="15">
    <source>
        <dbReference type="Proteomes" id="UP000600365"/>
    </source>
</evidence>
<keyword evidence="7" id="KW-0067">ATP-binding</keyword>
<name>A0A917XUH7_9ACTN</name>
<dbReference type="InterPro" id="IPR050482">
    <property type="entry name" value="Sensor_HK_TwoCompSys"/>
</dbReference>
<keyword evidence="8" id="KW-0902">Two-component regulatory system</keyword>
<dbReference type="InterPro" id="IPR036890">
    <property type="entry name" value="HATPase_C_sf"/>
</dbReference>
<organism evidence="14 15">
    <name type="scientific">Streptomyces albiflavescens</name>
    <dbReference type="NCBI Taxonomy" id="1623582"/>
    <lineage>
        <taxon>Bacteria</taxon>
        <taxon>Bacillati</taxon>
        <taxon>Actinomycetota</taxon>
        <taxon>Actinomycetes</taxon>
        <taxon>Kitasatosporales</taxon>
        <taxon>Streptomycetaceae</taxon>
        <taxon>Streptomyces</taxon>
    </lineage>
</organism>
<dbReference type="InterPro" id="IPR025828">
    <property type="entry name" value="Put_sensor_dom"/>
</dbReference>
<dbReference type="EC" id="2.7.13.3" evidence="2"/>
<keyword evidence="3" id="KW-0597">Phosphoprotein</keyword>
<dbReference type="CDD" id="cd16917">
    <property type="entry name" value="HATPase_UhpB-NarQ-NarX-like"/>
    <property type="match status" value="1"/>
</dbReference>
<dbReference type="InterPro" id="IPR011712">
    <property type="entry name" value="Sig_transdc_His_kin_sub3_dim/P"/>
</dbReference>
<comment type="catalytic activity">
    <reaction evidence="1">
        <text>ATP + protein L-histidine = ADP + protein N-phospho-L-histidine.</text>
        <dbReference type="EC" id="2.7.13.3"/>
    </reaction>
</comment>
<dbReference type="AlphaFoldDB" id="A0A917XUH7"/>
<keyword evidence="4" id="KW-0808">Transferase</keyword>
<evidence type="ECO:0000259" key="13">
    <source>
        <dbReference type="Pfam" id="PF13796"/>
    </source>
</evidence>
<dbReference type="GO" id="GO:0005524">
    <property type="term" value="F:ATP binding"/>
    <property type="evidence" value="ECO:0007669"/>
    <property type="project" value="UniProtKB-KW"/>
</dbReference>
<dbReference type="InterPro" id="IPR003594">
    <property type="entry name" value="HATPase_dom"/>
</dbReference>
<dbReference type="PANTHER" id="PTHR24421:SF10">
    <property type="entry name" value="NITRATE_NITRITE SENSOR PROTEIN NARQ"/>
    <property type="match status" value="1"/>
</dbReference>
<keyword evidence="6" id="KW-0418">Kinase</keyword>
<proteinExistence type="predicted"/>
<evidence type="ECO:0000256" key="2">
    <source>
        <dbReference type="ARBA" id="ARBA00012438"/>
    </source>
</evidence>
<evidence type="ECO:0000256" key="5">
    <source>
        <dbReference type="ARBA" id="ARBA00022741"/>
    </source>
</evidence>
<protein>
    <recommendedName>
        <fullName evidence="2">histidine kinase</fullName>
        <ecNumber evidence="2">2.7.13.3</ecNumber>
    </recommendedName>
</protein>
<evidence type="ECO:0000256" key="6">
    <source>
        <dbReference type="ARBA" id="ARBA00022777"/>
    </source>
</evidence>
<evidence type="ECO:0000259" key="12">
    <source>
        <dbReference type="Pfam" id="PF07730"/>
    </source>
</evidence>
<dbReference type="SUPFAM" id="SSF55874">
    <property type="entry name" value="ATPase domain of HSP90 chaperone/DNA topoisomerase II/histidine kinase"/>
    <property type="match status" value="1"/>
</dbReference>
<keyword evidence="10" id="KW-0812">Transmembrane</keyword>
<keyword evidence="10" id="KW-0472">Membrane</keyword>
<feature type="transmembrane region" description="Helical" evidence="10">
    <location>
        <begin position="65"/>
        <end position="85"/>
    </location>
</feature>
<feature type="compositionally biased region" description="Pro residues" evidence="9">
    <location>
        <begin position="144"/>
        <end position="155"/>
    </location>
</feature>
<feature type="domain" description="Histidine kinase/HSP90-like ATPase" evidence="11">
    <location>
        <begin position="399"/>
        <end position="484"/>
    </location>
</feature>
<dbReference type="Pfam" id="PF02518">
    <property type="entry name" value="HATPase_c"/>
    <property type="match status" value="1"/>
</dbReference>
<keyword evidence="15" id="KW-1185">Reference proteome</keyword>
<sequence>MGLGPPLAHPLLVWSLLPGAAYRGRMIRRNPVRPVGYLVSGVLVGVPLLVGLLVLGVVGAALTPVLVGLPLLALLALTGVPVGVVERWRLRLVDPAPGTGLSQGRGSFQPDGRRSLRLDGRGSLQPDRRGNQHPEHPHTEHPRPGNPYPGSPHPGNPHRTPDEPGLAAWARLRFTEQATWRELAYAVLLAFVLWPVDLLVLAAALGVPGAMLGAPVQLAVSGGDTRIAKLWLIDAYGPAFLCAAGGLVLLLVLLWPLALYARARAALARLLLAPREPEQRLAEVTKSRARLVAAFEAERRRIERDLHDGAQQRLVALSMTLGLARLDAPPELAERLAAAHQEADQVLGELRELIHGIHPQVLADYGLGDAIADAADRSAVPVEVDRILSELPRFAEAVESAVYFAVREALANVGRHSGAGRAWISGRYGEDRLRIEVRDDGSGGADPGRGSGLTGLADRLAVLDGTLTVDSPPGGPTVLRMEIPC</sequence>
<gene>
    <name evidence="14" type="ORF">GCM10011579_012420</name>
</gene>
<evidence type="ECO:0000256" key="10">
    <source>
        <dbReference type="SAM" id="Phobius"/>
    </source>
</evidence>
<evidence type="ECO:0000256" key="7">
    <source>
        <dbReference type="ARBA" id="ARBA00022840"/>
    </source>
</evidence>
<evidence type="ECO:0000313" key="14">
    <source>
        <dbReference type="EMBL" id="GGN53832.1"/>
    </source>
</evidence>
<dbReference type="EMBL" id="BMMM01000002">
    <property type="protein sequence ID" value="GGN53832.1"/>
    <property type="molecule type" value="Genomic_DNA"/>
</dbReference>
<comment type="caution">
    <text evidence="14">The sequence shown here is derived from an EMBL/GenBank/DDBJ whole genome shotgun (WGS) entry which is preliminary data.</text>
</comment>
<dbReference type="Gene3D" id="3.30.565.10">
    <property type="entry name" value="Histidine kinase-like ATPase, C-terminal domain"/>
    <property type="match status" value="1"/>
</dbReference>
<feature type="region of interest" description="Disordered" evidence="9">
    <location>
        <begin position="99"/>
        <end position="162"/>
    </location>
</feature>
<accession>A0A917XUH7</accession>
<reference evidence="14 15" key="1">
    <citation type="journal article" date="2014" name="Int. J. Syst. Evol. Microbiol.">
        <title>Complete genome sequence of Corynebacterium casei LMG S-19264T (=DSM 44701T), isolated from a smear-ripened cheese.</title>
        <authorList>
            <consortium name="US DOE Joint Genome Institute (JGI-PGF)"/>
            <person name="Walter F."/>
            <person name="Albersmeier A."/>
            <person name="Kalinowski J."/>
            <person name="Ruckert C."/>
        </authorList>
    </citation>
    <scope>NUCLEOTIDE SEQUENCE [LARGE SCALE GENOMIC DNA]</scope>
    <source>
        <strain evidence="14 15">CGMCC 4.7111</strain>
    </source>
</reference>
<evidence type="ECO:0000256" key="8">
    <source>
        <dbReference type="ARBA" id="ARBA00023012"/>
    </source>
</evidence>
<feature type="domain" description="Signal transduction histidine kinase subgroup 3 dimerisation and phosphoacceptor" evidence="12">
    <location>
        <begin position="298"/>
        <end position="362"/>
    </location>
</feature>
<evidence type="ECO:0000256" key="9">
    <source>
        <dbReference type="SAM" id="MobiDB-lite"/>
    </source>
</evidence>
<evidence type="ECO:0000256" key="1">
    <source>
        <dbReference type="ARBA" id="ARBA00000085"/>
    </source>
</evidence>
<evidence type="ECO:0000256" key="3">
    <source>
        <dbReference type="ARBA" id="ARBA00022553"/>
    </source>
</evidence>
<feature type="domain" description="Putative sensor" evidence="13">
    <location>
        <begin position="156"/>
        <end position="272"/>
    </location>
</feature>
<feature type="domain" description="Putative sensor" evidence="13">
    <location>
        <begin position="37"/>
        <end position="97"/>
    </location>
</feature>
<dbReference type="GO" id="GO:0000155">
    <property type="term" value="F:phosphorelay sensor kinase activity"/>
    <property type="evidence" value="ECO:0007669"/>
    <property type="project" value="InterPro"/>
</dbReference>
<dbReference type="PANTHER" id="PTHR24421">
    <property type="entry name" value="NITRATE/NITRITE SENSOR PROTEIN NARX-RELATED"/>
    <property type="match status" value="1"/>
</dbReference>
<dbReference type="Proteomes" id="UP000600365">
    <property type="component" value="Unassembled WGS sequence"/>
</dbReference>
<dbReference type="Gene3D" id="1.20.5.1930">
    <property type="match status" value="1"/>
</dbReference>
<dbReference type="GO" id="GO:0046983">
    <property type="term" value="F:protein dimerization activity"/>
    <property type="evidence" value="ECO:0007669"/>
    <property type="project" value="InterPro"/>
</dbReference>
<feature type="transmembrane region" description="Helical" evidence="10">
    <location>
        <begin position="6"/>
        <end position="23"/>
    </location>
</feature>
<evidence type="ECO:0000259" key="11">
    <source>
        <dbReference type="Pfam" id="PF02518"/>
    </source>
</evidence>
<evidence type="ECO:0000256" key="4">
    <source>
        <dbReference type="ARBA" id="ARBA00022679"/>
    </source>
</evidence>
<dbReference type="Pfam" id="PF07730">
    <property type="entry name" value="HisKA_3"/>
    <property type="match status" value="1"/>
</dbReference>
<keyword evidence="5" id="KW-0547">Nucleotide-binding</keyword>
<feature type="transmembrane region" description="Helical" evidence="10">
    <location>
        <begin position="235"/>
        <end position="261"/>
    </location>
</feature>
<dbReference type="Pfam" id="PF13796">
    <property type="entry name" value="Sensor"/>
    <property type="match status" value="2"/>
</dbReference>
<feature type="compositionally biased region" description="Basic and acidic residues" evidence="9">
    <location>
        <begin position="111"/>
        <end position="143"/>
    </location>
</feature>
<dbReference type="GO" id="GO:0016020">
    <property type="term" value="C:membrane"/>
    <property type="evidence" value="ECO:0007669"/>
    <property type="project" value="InterPro"/>
</dbReference>
<feature type="transmembrane region" description="Helical" evidence="10">
    <location>
        <begin position="183"/>
        <end position="205"/>
    </location>
</feature>